<protein>
    <submittedName>
        <fullName evidence="2">Uncharacterized protein</fullName>
    </submittedName>
</protein>
<sequence length="64" mass="6746">MFESIQPLEVGRNLVVYAIGVAILVVAALGLADAIDLSTQIAIPLFALGLILVIVVHEVFDGPF</sequence>
<feature type="transmembrane region" description="Helical" evidence="1">
    <location>
        <begin position="14"/>
        <end position="35"/>
    </location>
</feature>
<keyword evidence="1" id="KW-1133">Transmembrane helix</keyword>
<evidence type="ECO:0000313" key="3">
    <source>
        <dbReference type="Proteomes" id="UP000250088"/>
    </source>
</evidence>
<dbReference type="GeneID" id="32895799"/>
<evidence type="ECO:0000313" key="2">
    <source>
        <dbReference type="EMBL" id="ARS91909.1"/>
    </source>
</evidence>
<organism evidence="2 3">
    <name type="scientific">Natrarchaeobaculum aegyptiacum</name>
    <dbReference type="NCBI Taxonomy" id="745377"/>
    <lineage>
        <taxon>Archaea</taxon>
        <taxon>Methanobacteriati</taxon>
        <taxon>Methanobacteriota</taxon>
        <taxon>Stenosarchaea group</taxon>
        <taxon>Halobacteria</taxon>
        <taxon>Halobacteriales</taxon>
        <taxon>Natrialbaceae</taxon>
        <taxon>Natrarchaeobaculum</taxon>
    </lineage>
</organism>
<name>A0A2Z2HX01_9EURY</name>
<accession>A0A2Z2HX01</accession>
<dbReference type="AlphaFoldDB" id="A0A2Z2HX01"/>
<gene>
    <name evidence="2" type="ORF">B1756_16955</name>
</gene>
<keyword evidence="3" id="KW-1185">Reference proteome</keyword>
<keyword evidence="1" id="KW-0472">Membrane</keyword>
<dbReference type="KEGG" id="naj:B1756_16955"/>
<dbReference type="RefSeq" id="WP_086890241.1">
    <property type="nucleotide sequence ID" value="NZ_CP019893.1"/>
</dbReference>
<proteinExistence type="predicted"/>
<dbReference type="Proteomes" id="UP000250088">
    <property type="component" value="Chromosome"/>
</dbReference>
<evidence type="ECO:0000256" key="1">
    <source>
        <dbReference type="SAM" id="Phobius"/>
    </source>
</evidence>
<reference evidence="3" key="1">
    <citation type="submission" date="2017-02" db="EMBL/GenBank/DDBJ databases">
        <title>Natronthermophilus aegyptiacus gen. nov.,sp. nov., an aerobic, extremely halophilic alkalithermophilic archaeon isolated from the athalassohaline Wadi An Natrun, Egypt.</title>
        <authorList>
            <person name="Zhao B."/>
        </authorList>
    </citation>
    <scope>NUCLEOTIDE SEQUENCE [LARGE SCALE GENOMIC DNA]</scope>
    <source>
        <strain evidence="3">JW/NM-HA 15</strain>
    </source>
</reference>
<feature type="transmembrane region" description="Helical" evidence="1">
    <location>
        <begin position="41"/>
        <end position="60"/>
    </location>
</feature>
<dbReference type="EMBL" id="CP019893">
    <property type="protein sequence ID" value="ARS91909.1"/>
    <property type="molecule type" value="Genomic_DNA"/>
</dbReference>
<keyword evidence="1" id="KW-0812">Transmembrane</keyword>